<dbReference type="SUPFAM" id="SSF52540">
    <property type="entry name" value="P-loop containing nucleoside triphosphate hydrolases"/>
    <property type="match status" value="1"/>
</dbReference>
<dbReference type="PROSITE" id="PS50294">
    <property type="entry name" value="WD_REPEATS_REGION"/>
    <property type="match status" value="8"/>
</dbReference>
<protein>
    <recommendedName>
        <fullName evidence="5">NACHT domain-containing protein</fullName>
    </recommendedName>
</protein>
<evidence type="ECO:0000313" key="7">
    <source>
        <dbReference type="Proteomes" id="UP000663853"/>
    </source>
</evidence>
<dbReference type="Gene3D" id="2.130.10.10">
    <property type="entry name" value="YVTN repeat-like/Quinoprotein amine dehydrogenase"/>
    <property type="match status" value="4"/>
</dbReference>
<dbReference type="Proteomes" id="UP000663853">
    <property type="component" value="Unassembled WGS sequence"/>
</dbReference>
<dbReference type="PROSITE" id="PS50082">
    <property type="entry name" value="WD_REPEATS_2"/>
    <property type="match status" value="8"/>
</dbReference>
<feature type="compositionally biased region" description="Low complexity" evidence="4">
    <location>
        <begin position="38"/>
        <end position="49"/>
    </location>
</feature>
<dbReference type="Gene3D" id="3.40.50.300">
    <property type="entry name" value="P-loop containing nucleotide triphosphate hydrolases"/>
    <property type="match status" value="1"/>
</dbReference>
<feature type="repeat" description="WD" evidence="3">
    <location>
        <begin position="1304"/>
        <end position="1338"/>
    </location>
</feature>
<feature type="repeat" description="WD" evidence="3">
    <location>
        <begin position="931"/>
        <end position="961"/>
    </location>
</feature>
<accession>A0A8H3C563</accession>
<dbReference type="Pfam" id="PF24883">
    <property type="entry name" value="NPHP3_N"/>
    <property type="match status" value="1"/>
</dbReference>
<feature type="domain" description="NACHT" evidence="5">
    <location>
        <begin position="309"/>
        <end position="456"/>
    </location>
</feature>
<dbReference type="InterPro" id="IPR056884">
    <property type="entry name" value="NPHP3-like_N"/>
</dbReference>
<dbReference type="PRINTS" id="PR00320">
    <property type="entry name" value="GPROTEINBRPT"/>
</dbReference>
<dbReference type="SUPFAM" id="SSF50978">
    <property type="entry name" value="WD40 repeat-like"/>
    <property type="match status" value="2"/>
</dbReference>
<evidence type="ECO:0000256" key="4">
    <source>
        <dbReference type="SAM" id="MobiDB-lite"/>
    </source>
</evidence>
<evidence type="ECO:0000256" key="3">
    <source>
        <dbReference type="PROSITE-ProRule" id="PRU00221"/>
    </source>
</evidence>
<keyword evidence="1 3" id="KW-0853">WD repeat</keyword>
<name>A0A8H3C563_9AGAM</name>
<reference evidence="6" key="1">
    <citation type="submission" date="2021-01" db="EMBL/GenBank/DDBJ databases">
        <authorList>
            <person name="Kaushik A."/>
        </authorList>
    </citation>
    <scope>NUCLEOTIDE SEQUENCE</scope>
    <source>
        <strain evidence="6">AG6-10EEA</strain>
    </source>
</reference>
<dbReference type="InterPro" id="IPR027417">
    <property type="entry name" value="P-loop_NTPase"/>
</dbReference>
<dbReference type="EMBL" id="CAJMXA010002008">
    <property type="protein sequence ID" value="CAE6474326.1"/>
    <property type="molecule type" value="Genomic_DNA"/>
</dbReference>
<dbReference type="InterPro" id="IPR036322">
    <property type="entry name" value="WD40_repeat_dom_sf"/>
</dbReference>
<evidence type="ECO:0000256" key="2">
    <source>
        <dbReference type="ARBA" id="ARBA00022737"/>
    </source>
</evidence>
<dbReference type="InterPro" id="IPR015943">
    <property type="entry name" value="WD40/YVTN_repeat-like_dom_sf"/>
</dbReference>
<feature type="repeat" description="WD" evidence="3">
    <location>
        <begin position="888"/>
        <end position="929"/>
    </location>
</feature>
<dbReference type="CDD" id="cd21037">
    <property type="entry name" value="MLKL_NTD"/>
    <property type="match status" value="1"/>
</dbReference>
<proteinExistence type="predicted"/>
<feature type="repeat" description="WD" evidence="3">
    <location>
        <begin position="974"/>
        <end position="1015"/>
    </location>
</feature>
<feature type="region of interest" description="Disordered" evidence="4">
    <location>
        <begin position="1"/>
        <end position="70"/>
    </location>
</feature>
<dbReference type="InterPro" id="IPR007111">
    <property type="entry name" value="NACHT_NTPase"/>
</dbReference>
<dbReference type="InterPro" id="IPR059179">
    <property type="entry name" value="MLKL-like_MCAfunc"/>
</dbReference>
<evidence type="ECO:0000313" key="6">
    <source>
        <dbReference type="EMBL" id="CAE6474326.1"/>
    </source>
</evidence>
<feature type="compositionally biased region" description="Low complexity" evidence="4">
    <location>
        <begin position="1158"/>
        <end position="1176"/>
    </location>
</feature>
<dbReference type="PANTHER" id="PTHR19848:SF8">
    <property type="entry name" value="F-BOX AND WD REPEAT DOMAIN CONTAINING 7"/>
    <property type="match status" value="1"/>
</dbReference>
<dbReference type="InterPro" id="IPR001680">
    <property type="entry name" value="WD40_rpt"/>
</dbReference>
<gene>
    <name evidence="6" type="ORF">RDB_LOCUS79204</name>
</gene>
<evidence type="ECO:0000256" key="1">
    <source>
        <dbReference type="ARBA" id="ARBA00022574"/>
    </source>
</evidence>
<dbReference type="Pfam" id="PF00400">
    <property type="entry name" value="WD40"/>
    <property type="match status" value="9"/>
</dbReference>
<dbReference type="PANTHER" id="PTHR19848">
    <property type="entry name" value="WD40 REPEAT PROTEIN"/>
    <property type="match status" value="1"/>
</dbReference>
<evidence type="ECO:0000259" key="5">
    <source>
        <dbReference type="PROSITE" id="PS50837"/>
    </source>
</evidence>
<feature type="repeat" description="WD" evidence="3">
    <location>
        <begin position="1060"/>
        <end position="1101"/>
    </location>
</feature>
<sequence length="1440" mass="157939">MSTNNSPKPKSKGLRSFFRKTLGRPSSHLPPPSPSPRPSTSQVSVSSNSTTKAHVTTDRPSEQDVPQSKEGEIATRLTFAPPVLVTAAANSQPIPPPTDPPTVNSESHADKIAHAAWIGLQGSLESLKNTSGVFGPLAAAVGILLDCFDTIETAAKNQQDYEDLATELSALSEALTQHFKASASTPMSKCISGVSIGIKQQAEGIREKRDRGKGRRLLHAREDEDDIMGRYRRIQSLLRQLQANLNLSAWSIAHAHLANTRLEGLDPKKQAAYDSTLSTSINRRTCTEGTRKDILSGLIDWLRNSEAPKIYWMNGMAGTGKTTIACTFAEWLEKHKLLAASFFCTRTSVDCRDVTRIIPTIAYQLARYSIPFQSALYEILEEDPDAGTKHMPKQFERLLREPLQNIKGLDSMPDNLVIVIDALDECDSRNGVEALLDRLFRFAADIPLRFFVTSRPEPEIYRRMMLDVPSRAALHLHDIETSLVQSDIELYLKEELAFMAPNTAQIEQLVHRSGSLFIYAATLVRYIRFSQRFADPRQRLQSVLSLTLESTKKDAEIDALYAAILASALEEVNMEEVEVEDIKHVLRTVLFAQEPISVETIAVLAGLDNPERVSFALQPLRSVLHQSEVTGLVSTLHSSFPDFMFSHKRSGQYFYDVLEHSQAFAQKCFLLMKQQLRFNICDLESSFVADEKVKNIQDRIKDKISPSLAYVCRYWANHLKLAPQSDALLEVLDEFLSDRLLFWIEVLSLRREIAVGIDALFSIMQWLTKAGTTSSEQIVLVEDARNFVTGCAAGPASRSTPHIYISSLPLCPRSSSVYKLYWKRMRGLLELKSSLMEHREIAALATWNIGSKIYSVAYSPDGSRVAVGSYGTVSIRSAYDGTLLVGPLPGHADPVWSIAFSPDGRLLASGSVDYTIRVWNVFNGTLIAGPLKGHTGIVCCVSFSPDSTRIISGSYDNTIQICNASDGTLLLGPLQGHEDAVVSVTFSPDGALIASGSSDSTIRLWNSHDGTPAAAPFQGHTDIIESVAFTPDGTRLVSGSWDRTIRVWNTSDGSPCTGPFEGHTDSIFLVAISPDGTRVASCSDDRTVRVWNIENGKLVAGPFVGHTNRICSVAYSPDGTRIISGSEDGTFRVWNARDSVLSTHSEPDSADSGIDTAVPDADSTVPDTDSTASDTDSAVSAIESVVFSPDGLHIISSSDRSVVKIWDLSDGSFVTAPHKAQFFSPPLIDLSPDHSAIASISEEGMVQITSTADGSLVAGPFEIEHYLLSAFRFSHDGTTAIMGCDDGTIHLRALSNEQPAVNLFSGHDGTVTSISQSPDCSLLVSYSSEDKTMRVWNMLAPTIDLEFYSKSSSDSFSGPADLSVYDGWYVDEDGWLRNGDNHLLFWLPLDIGSLWKSPYASLIITELGTLRIPKQKLFVGDQWSRCYIHGHAREDGSSES</sequence>
<feature type="repeat" description="WD" evidence="3">
    <location>
        <begin position="1175"/>
        <end position="1216"/>
    </location>
</feature>
<feature type="repeat" description="WD" evidence="3">
    <location>
        <begin position="1103"/>
        <end position="1144"/>
    </location>
</feature>
<keyword evidence="2" id="KW-0677">Repeat</keyword>
<dbReference type="SMART" id="SM00320">
    <property type="entry name" value="WD40"/>
    <property type="match status" value="10"/>
</dbReference>
<dbReference type="PROSITE" id="PS50837">
    <property type="entry name" value="NACHT"/>
    <property type="match status" value="1"/>
</dbReference>
<comment type="caution">
    <text evidence="6">The sequence shown here is derived from an EMBL/GenBank/DDBJ whole genome shotgun (WGS) entry which is preliminary data.</text>
</comment>
<organism evidence="6 7">
    <name type="scientific">Rhizoctonia solani</name>
    <dbReference type="NCBI Taxonomy" id="456999"/>
    <lineage>
        <taxon>Eukaryota</taxon>
        <taxon>Fungi</taxon>
        <taxon>Dikarya</taxon>
        <taxon>Basidiomycota</taxon>
        <taxon>Agaricomycotina</taxon>
        <taxon>Agaricomycetes</taxon>
        <taxon>Cantharellales</taxon>
        <taxon>Ceratobasidiaceae</taxon>
        <taxon>Rhizoctonia</taxon>
    </lineage>
</organism>
<dbReference type="PROSITE" id="PS00678">
    <property type="entry name" value="WD_REPEATS_1"/>
    <property type="match status" value="3"/>
</dbReference>
<feature type="compositionally biased region" description="Pro residues" evidence="4">
    <location>
        <begin position="28"/>
        <end position="37"/>
    </location>
</feature>
<dbReference type="CDD" id="cd00200">
    <property type="entry name" value="WD40"/>
    <property type="match status" value="1"/>
</dbReference>
<feature type="region of interest" description="Disordered" evidence="4">
    <location>
        <begin position="1142"/>
        <end position="1176"/>
    </location>
</feature>
<dbReference type="InterPro" id="IPR020472">
    <property type="entry name" value="WD40_PAC1"/>
</dbReference>
<feature type="compositionally biased region" description="Basic and acidic residues" evidence="4">
    <location>
        <begin position="55"/>
        <end position="70"/>
    </location>
</feature>
<dbReference type="InterPro" id="IPR019775">
    <property type="entry name" value="WD40_repeat_CS"/>
</dbReference>
<feature type="repeat" description="WD" evidence="3">
    <location>
        <begin position="1017"/>
        <end position="1054"/>
    </location>
</feature>
<feature type="compositionally biased region" description="Basic residues" evidence="4">
    <location>
        <begin position="9"/>
        <end position="22"/>
    </location>
</feature>